<name>A0A5C3MM09_9AGAM</name>
<dbReference type="Proteomes" id="UP000305948">
    <property type="component" value="Unassembled WGS sequence"/>
</dbReference>
<dbReference type="AlphaFoldDB" id="A0A5C3MM09"/>
<gene>
    <name evidence="1" type="ORF">OE88DRAFT_1667868</name>
</gene>
<evidence type="ECO:0000313" key="2">
    <source>
        <dbReference type="Proteomes" id="UP000305948"/>
    </source>
</evidence>
<proteinExistence type="predicted"/>
<protein>
    <submittedName>
        <fullName evidence="1">Uncharacterized protein</fullName>
    </submittedName>
</protein>
<dbReference type="EMBL" id="ML213530">
    <property type="protein sequence ID" value="TFK46449.1"/>
    <property type="molecule type" value="Genomic_DNA"/>
</dbReference>
<reference evidence="1 2" key="1">
    <citation type="journal article" date="2019" name="Nat. Ecol. Evol.">
        <title>Megaphylogeny resolves global patterns of mushroom evolution.</title>
        <authorList>
            <person name="Varga T."/>
            <person name="Krizsan K."/>
            <person name="Foldi C."/>
            <person name="Dima B."/>
            <person name="Sanchez-Garcia M."/>
            <person name="Sanchez-Ramirez S."/>
            <person name="Szollosi G.J."/>
            <person name="Szarkandi J.G."/>
            <person name="Papp V."/>
            <person name="Albert L."/>
            <person name="Andreopoulos W."/>
            <person name="Angelini C."/>
            <person name="Antonin V."/>
            <person name="Barry K.W."/>
            <person name="Bougher N.L."/>
            <person name="Buchanan P."/>
            <person name="Buyck B."/>
            <person name="Bense V."/>
            <person name="Catcheside P."/>
            <person name="Chovatia M."/>
            <person name="Cooper J."/>
            <person name="Damon W."/>
            <person name="Desjardin D."/>
            <person name="Finy P."/>
            <person name="Geml J."/>
            <person name="Haridas S."/>
            <person name="Hughes K."/>
            <person name="Justo A."/>
            <person name="Karasinski D."/>
            <person name="Kautmanova I."/>
            <person name="Kiss B."/>
            <person name="Kocsube S."/>
            <person name="Kotiranta H."/>
            <person name="LaButti K.M."/>
            <person name="Lechner B.E."/>
            <person name="Liimatainen K."/>
            <person name="Lipzen A."/>
            <person name="Lukacs Z."/>
            <person name="Mihaltcheva S."/>
            <person name="Morgado L.N."/>
            <person name="Niskanen T."/>
            <person name="Noordeloos M.E."/>
            <person name="Ohm R.A."/>
            <person name="Ortiz-Santana B."/>
            <person name="Ovrebo C."/>
            <person name="Racz N."/>
            <person name="Riley R."/>
            <person name="Savchenko A."/>
            <person name="Shiryaev A."/>
            <person name="Soop K."/>
            <person name="Spirin V."/>
            <person name="Szebenyi C."/>
            <person name="Tomsovsky M."/>
            <person name="Tulloss R.E."/>
            <person name="Uehling J."/>
            <person name="Grigoriev I.V."/>
            <person name="Vagvolgyi C."/>
            <person name="Papp T."/>
            <person name="Martin F.M."/>
            <person name="Miettinen O."/>
            <person name="Hibbett D.S."/>
            <person name="Nagy L.G."/>
        </authorList>
    </citation>
    <scope>NUCLEOTIDE SEQUENCE [LARGE SCALE GENOMIC DNA]</scope>
    <source>
        <strain evidence="1 2">OMC1185</strain>
    </source>
</reference>
<organism evidence="1 2">
    <name type="scientific">Heliocybe sulcata</name>
    <dbReference type="NCBI Taxonomy" id="5364"/>
    <lineage>
        <taxon>Eukaryota</taxon>
        <taxon>Fungi</taxon>
        <taxon>Dikarya</taxon>
        <taxon>Basidiomycota</taxon>
        <taxon>Agaricomycotina</taxon>
        <taxon>Agaricomycetes</taxon>
        <taxon>Gloeophyllales</taxon>
        <taxon>Gloeophyllaceae</taxon>
        <taxon>Heliocybe</taxon>
    </lineage>
</organism>
<evidence type="ECO:0000313" key="1">
    <source>
        <dbReference type="EMBL" id="TFK46449.1"/>
    </source>
</evidence>
<sequence>MDARTNALKAPMKSSNGVIVSRMHSLDVEERMPPSLYTCEELSTHITVHAPGADPSPLSTCHRWTRIAG</sequence>
<accession>A0A5C3MM09</accession>
<keyword evidence="2" id="KW-1185">Reference proteome</keyword>